<dbReference type="RefSeq" id="WP_073482459.1">
    <property type="nucleotide sequence ID" value="NZ_FQVN01000003.1"/>
</dbReference>
<name>A0A1M5BWD0_STRHI</name>
<dbReference type="Pfam" id="PF13302">
    <property type="entry name" value="Acetyltransf_3"/>
    <property type="match status" value="1"/>
</dbReference>
<accession>A0A1M5BWD0</accession>
<sequence>MEDHFSLGPQGLSDGVIRVRHLAEGDADAYAAATEDPAVVRFGHLPRPSYTSELVREDIRTTIADGLRAGTFAVLAIADAVSDDYLGSIVLFDVDRDAASAEVGFLLTPTARGRGAAVRAVDLVTAWCFDRLGLIELRARTEVANTASQRTLERAGFHRQGEATLSVTPSGRTTESLLYLRSA</sequence>
<dbReference type="GO" id="GO:0008999">
    <property type="term" value="F:protein-N-terminal-alanine acetyltransferase activity"/>
    <property type="evidence" value="ECO:0007669"/>
    <property type="project" value="TreeGrafter"/>
</dbReference>
<dbReference type="STRING" id="2017.SAMN05444320_103752"/>
<dbReference type="InterPro" id="IPR016181">
    <property type="entry name" value="Acyl_CoA_acyltransferase"/>
</dbReference>
<dbReference type="GO" id="GO:0005737">
    <property type="term" value="C:cytoplasm"/>
    <property type="evidence" value="ECO:0007669"/>
    <property type="project" value="TreeGrafter"/>
</dbReference>
<proteinExistence type="predicted"/>
<feature type="domain" description="N-acetyltransferase" evidence="1">
    <location>
        <begin position="17"/>
        <end position="183"/>
    </location>
</feature>
<keyword evidence="2" id="KW-0808">Transferase</keyword>
<evidence type="ECO:0000313" key="3">
    <source>
        <dbReference type="Proteomes" id="UP000184501"/>
    </source>
</evidence>
<dbReference type="Gene3D" id="3.40.630.30">
    <property type="match status" value="1"/>
</dbReference>
<evidence type="ECO:0000313" key="2">
    <source>
        <dbReference type="EMBL" id="SHF46532.1"/>
    </source>
</evidence>
<dbReference type="PANTHER" id="PTHR43441:SF10">
    <property type="entry name" value="ACETYLTRANSFERASE"/>
    <property type="match status" value="1"/>
</dbReference>
<dbReference type="InterPro" id="IPR051908">
    <property type="entry name" value="Ribosomal_N-acetyltransferase"/>
</dbReference>
<protein>
    <submittedName>
        <fullName evidence="2">Protein N-acetyltransferase, RimJ/RimL family</fullName>
    </submittedName>
</protein>
<evidence type="ECO:0000259" key="1">
    <source>
        <dbReference type="PROSITE" id="PS51186"/>
    </source>
</evidence>
<dbReference type="Proteomes" id="UP000184501">
    <property type="component" value="Unassembled WGS sequence"/>
</dbReference>
<reference evidence="2 3" key="1">
    <citation type="submission" date="2016-11" db="EMBL/GenBank/DDBJ databases">
        <authorList>
            <person name="Jaros S."/>
            <person name="Januszkiewicz K."/>
            <person name="Wedrychowicz H."/>
        </authorList>
    </citation>
    <scope>NUCLEOTIDE SEQUENCE [LARGE SCALE GENOMIC DNA]</scope>
    <source>
        <strain evidence="2 3">DSM 44523</strain>
    </source>
</reference>
<dbReference type="AlphaFoldDB" id="A0A1M5BWD0"/>
<dbReference type="EMBL" id="FQVN01000003">
    <property type="protein sequence ID" value="SHF46532.1"/>
    <property type="molecule type" value="Genomic_DNA"/>
</dbReference>
<organism evidence="2 3">
    <name type="scientific">Streptoalloteichus hindustanus</name>
    <dbReference type="NCBI Taxonomy" id="2017"/>
    <lineage>
        <taxon>Bacteria</taxon>
        <taxon>Bacillati</taxon>
        <taxon>Actinomycetota</taxon>
        <taxon>Actinomycetes</taxon>
        <taxon>Pseudonocardiales</taxon>
        <taxon>Pseudonocardiaceae</taxon>
        <taxon>Streptoalloteichus</taxon>
    </lineage>
</organism>
<dbReference type="OrthoDB" id="9132139at2"/>
<keyword evidence="3" id="KW-1185">Reference proteome</keyword>
<dbReference type="SUPFAM" id="SSF55729">
    <property type="entry name" value="Acyl-CoA N-acyltransferases (Nat)"/>
    <property type="match status" value="1"/>
</dbReference>
<dbReference type="InterPro" id="IPR000182">
    <property type="entry name" value="GNAT_dom"/>
</dbReference>
<dbReference type="GO" id="GO:1990189">
    <property type="term" value="F:protein N-terminal-serine acetyltransferase activity"/>
    <property type="evidence" value="ECO:0007669"/>
    <property type="project" value="TreeGrafter"/>
</dbReference>
<gene>
    <name evidence="2" type="ORF">SAMN05444320_103752</name>
</gene>
<dbReference type="PROSITE" id="PS51186">
    <property type="entry name" value="GNAT"/>
    <property type="match status" value="1"/>
</dbReference>
<dbReference type="PANTHER" id="PTHR43441">
    <property type="entry name" value="RIBOSOMAL-PROTEIN-SERINE ACETYLTRANSFERASE"/>
    <property type="match status" value="1"/>
</dbReference>